<dbReference type="AlphaFoldDB" id="A0A0K8MEP7"/>
<accession>A0A0K8MEP7</accession>
<reference evidence="1 2" key="1">
    <citation type="submission" date="2015-03" db="EMBL/GenBank/DDBJ databases">
        <title>Caedibacter varicaedens, whole genome shotgun sequence.</title>
        <authorList>
            <person name="Suzuki H."/>
            <person name="Dapper A.L."/>
            <person name="Gibson A.K."/>
            <person name="Jackson C."/>
            <person name="Lee H."/>
            <person name="Pejaver V.R."/>
            <person name="Doak T."/>
            <person name="Lynch M."/>
        </authorList>
    </citation>
    <scope>NUCLEOTIDE SEQUENCE [LARGE SCALE GENOMIC DNA]</scope>
</reference>
<name>A0A0K8MEP7_9PROT</name>
<evidence type="ECO:0000313" key="1">
    <source>
        <dbReference type="EMBL" id="GAO98986.1"/>
    </source>
</evidence>
<sequence>MLPVPFHQSPRLTYEHLKHEPDGYFMHLHSSDYQALLAHVREEIEERIQFLNRIKEPRKLYGLVMPHAPQRRVA</sequence>
<dbReference type="Proteomes" id="UP000036771">
    <property type="component" value="Unassembled WGS sequence"/>
</dbReference>
<organism evidence="1 2">
    <name type="scientific">Caedimonas varicaedens</name>
    <dbReference type="NCBI Taxonomy" id="1629334"/>
    <lineage>
        <taxon>Bacteria</taxon>
        <taxon>Pseudomonadati</taxon>
        <taxon>Pseudomonadota</taxon>
        <taxon>Alphaproteobacteria</taxon>
        <taxon>Holosporales</taxon>
        <taxon>Caedimonadaceae</taxon>
        <taxon>Caedimonas</taxon>
    </lineage>
</organism>
<comment type="caution">
    <text evidence="1">The sequence shown here is derived from an EMBL/GenBank/DDBJ whole genome shotgun (WGS) entry which is preliminary data.</text>
</comment>
<protein>
    <submittedName>
        <fullName evidence="1">Uncharacterized protein</fullName>
    </submittedName>
</protein>
<keyword evidence="2" id="KW-1185">Reference proteome</keyword>
<dbReference type="STRING" id="1629334.Cva_01656"/>
<evidence type="ECO:0000313" key="2">
    <source>
        <dbReference type="Proteomes" id="UP000036771"/>
    </source>
</evidence>
<proteinExistence type="predicted"/>
<gene>
    <name evidence="1" type="ORF">Cva_01656</name>
</gene>
<dbReference type="EMBL" id="BBVC01000109">
    <property type="protein sequence ID" value="GAO98986.1"/>
    <property type="molecule type" value="Genomic_DNA"/>
</dbReference>